<dbReference type="EMBL" id="LFYR01001101">
    <property type="protein sequence ID" value="KMZ64716.1"/>
    <property type="molecule type" value="Genomic_DNA"/>
</dbReference>
<dbReference type="Proteomes" id="UP000036987">
    <property type="component" value="Unassembled WGS sequence"/>
</dbReference>
<sequence length="97" mass="11132">MKRGGQENLTDFLKSAATSTYFQNPINTSFFVIIDYSSIIFTNKGQEEAMEKRQFNSMLYNKVGCELNKSMYGFGPIRGCIRENDNLILNDTNKKKI</sequence>
<evidence type="ECO:0000313" key="2">
    <source>
        <dbReference type="Proteomes" id="UP000036987"/>
    </source>
</evidence>
<organism evidence="1 2">
    <name type="scientific">Zostera marina</name>
    <name type="common">Eelgrass</name>
    <dbReference type="NCBI Taxonomy" id="29655"/>
    <lineage>
        <taxon>Eukaryota</taxon>
        <taxon>Viridiplantae</taxon>
        <taxon>Streptophyta</taxon>
        <taxon>Embryophyta</taxon>
        <taxon>Tracheophyta</taxon>
        <taxon>Spermatophyta</taxon>
        <taxon>Magnoliopsida</taxon>
        <taxon>Liliopsida</taxon>
        <taxon>Zosteraceae</taxon>
        <taxon>Zostera</taxon>
    </lineage>
</organism>
<reference evidence="2" key="1">
    <citation type="journal article" date="2016" name="Nature">
        <title>The genome of the seagrass Zostera marina reveals angiosperm adaptation to the sea.</title>
        <authorList>
            <person name="Olsen J.L."/>
            <person name="Rouze P."/>
            <person name="Verhelst B."/>
            <person name="Lin Y.-C."/>
            <person name="Bayer T."/>
            <person name="Collen J."/>
            <person name="Dattolo E."/>
            <person name="De Paoli E."/>
            <person name="Dittami S."/>
            <person name="Maumus F."/>
            <person name="Michel G."/>
            <person name="Kersting A."/>
            <person name="Lauritano C."/>
            <person name="Lohaus R."/>
            <person name="Toepel M."/>
            <person name="Tonon T."/>
            <person name="Vanneste K."/>
            <person name="Amirebrahimi M."/>
            <person name="Brakel J."/>
            <person name="Bostroem C."/>
            <person name="Chovatia M."/>
            <person name="Grimwood J."/>
            <person name="Jenkins J.W."/>
            <person name="Jueterbock A."/>
            <person name="Mraz A."/>
            <person name="Stam W.T."/>
            <person name="Tice H."/>
            <person name="Bornberg-Bauer E."/>
            <person name="Green P.J."/>
            <person name="Pearson G.A."/>
            <person name="Procaccini G."/>
            <person name="Duarte C.M."/>
            <person name="Schmutz J."/>
            <person name="Reusch T.B.H."/>
            <person name="Van de Peer Y."/>
        </authorList>
    </citation>
    <scope>NUCLEOTIDE SEQUENCE [LARGE SCALE GENOMIC DNA]</scope>
    <source>
        <strain evidence="2">cv. Finnish</strain>
    </source>
</reference>
<gene>
    <name evidence="1" type="ORF">ZOSMA_350G00080</name>
</gene>
<keyword evidence="2" id="KW-1185">Reference proteome</keyword>
<dbReference type="AlphaFoldDB" id="A0A0K9P6R6"/>
<evidence type="ECO:0000313" key="1">
    <source>
        <dbReference type="EMBL" id="KMZ64716.1"/>
    </source>
</evidence>
<proteinExistence type="predicted"/>
<comment type="caution">
    <text evidence="1">The sequence shown here is derived from an EMBL/GenBank/DDBJ whole genome shotgun (WGS) entry which is preliminary data.</text>
</comment>
<accession>A0A0K9P6R6</accession>
<name>A0A0K9P6R6_ZOSMR</name>
<protein>
    <submittedName>
        <fullName evidence="1">Uncharacterized protein</fullName>
    </submittedName>
</protein>